<gene>
    <name evidence="2" type="ORF">HG263_02620</name>
</gene>
<proteinExistence type="predicted"/>
<dbReference type="RefSeq" id="WP_171624514.1">
    <property type="nucleotide sequence ID" value="NZ_JABBPG010000001.1"/>
</dbReference>
<feature type="transmembrane region" description="Helical" evidence="1">
    <location>
        <begin position="134"/>
        <end position="152"/>
    </location>
</feature>
<comment type="caution">
    <text evidence="2">The sequence shown here is derived from an EMBL/GenBank/DDBJ whole genome shotgun (WGS) entry which is preliminary data.</text>
</comment>
<dbReference type="EMBL" id="JABBPG010000001">
    <property type="protein sequence ID" value="NOU49440.1"/>
    <property type="molecule type" value="Genomic_DNA"/>
</dbReference>
<feature type="transmembrane region" description="Helical" evidence="1">
    <location>
        <begin position="82"/>
        <end position="102"/>
    </location>
</feature>
<evidence type="ECO:0000313" key="3">
    <source>
        <dbReference type="Proteomes" id="UP000586305"/>
    </source>
</evidence>
<feature type="transmembrane region" description="Helical" evidence="1">
    <location>
        <begin position="48"/>
        <end position="70"/>
    </location>
</feature>
<protein>
    <submittedName>
        <fullName evidence="2">Uncharacterized protein</fullName>
    </submittedName>
</protein>
<feature type="transmembrane region" description="Helical" evidence="1">
    <location>
        <begin position="20"/>
        <end position="42"/>
    </location>
</feature>
<dbReference type="Proteomes" id="UP000586305">
    <property type="component" value="Unassembled WGS sequence"/>
</dbReference>
<feature type="transmembrane region" description="Helical" evidence="1">
    <location>
        <begin position="108"/>
        <end position="127"/>
    </location>
</feature>
<keyword evidence="3" id="KW-1185">Reference proteome</keyword>
<evidence type="ECO:0000313" key="2">
    <source>
        <dbReference type="EMBL" id="NOU49440.1"/>
    </source>
</evidence>
<keyword evidence="1" id="KW-1133">Transmembrane helix</keyword>
<accession>A0A849V9I9</accession>
<sequence>MEIPKSLHDVLGEQQSKSALYSIATFTLLGSIVIFSLMHYQAPEYSYAWWQYALGELIIIDIVAGAAANFTRGTNHYYAKSAKSRWVFIAIHIHLLAVAVLFEQPLLQALYIWAYVIICACFLNLLFRNPWQKAIALLVVLGGVIMIASLGLPWWYQFVAGLFLVKVCYSFAVDHYYTKNPT</sequence>
<name>A0A849V9I9_9GAMM</name>
<organism evidence="2 3">
    <name type="scientific">Pseudoalteromonas caenipelagi</name>
    <dbReference type="NCBI Taxonomy" id="2726988"/>
    <lineage>
        <taxon>Bacteria</taxon>
        <taxon>Pseudomonadati</taxon>
        <taxon>Pseudomonadota</taxon>
        <taxon>Gammaproteobacteria</taxon>
        <taxon>Alteromonadales</taxon>
        <taxon>Pseudoalteromonadaceae</taxon>
        <taxon>Pseudoalteromonas</taxon>
    </lineage>
</organism>
<evidence type="ECO:0000256" key="1">
    <source>
        <dbReference type="SAM" id="Phobius"/>
    </source>
</evidence>
<dbReference type="AlphaFoldDB" id="A0A849V9I9"/>
<keyword evidence="1" id="KW-0472">Membrane</keyword>
<keyword evidence="1" id="KW-0812">Transmembrane</keyword>
<reference evidence="2 3" key="1">
    <citation type="submission" date="2020-04" db="EMBL/GenBank/DDBJ databases">
        <title>Pseudoalteromonas caenipelagi sp. nov., isolated from a tidal flat.</title>
        <authorList>
            <person name="Park S."/>
            <person name="Yoon J.-H."/>
        </authorList>
    </citation>
    <scope>NUCLEOTIDE SEQUENCE [LARGE SCALE GENOMIC DNA]</scope>
    <source>
        <strain evidence="2 3">JBTF-M23</strain>
    </source>
</reference>